<sequence>EPIIVEVVFRNPLKVSLVLTDLSLLWKFALKEFTLPHGSEASEIVSNEKDVQTSSQKDLITTEVISEFCMNPEETKVARLKLLPHQTGELHIRGVVYNLGAAPSPGDDGTKVEGSVFSDGMFVRGRQDLEIQGPRLNSTKEEKTSVRHGPDRRLDPIITPPMPLLE</sequence>
<dbReference type="Proteomes" id="UP000034805">
    <property type="component" value="Unassembled WGS sequence"/>
</dbReference>
<name>A0A0N8JWE8_SCLFO</name>
<dbReference type="InterPro" id="IPR058541">
    <property type="entry name" value="Ig_TPPC8_1st"/>
</dbReference>
<feature type="region of interest" description="Disordered" evidence="1">
    <location>
        <begin position="128"/>
        <end position="166"/>
    </location>
</feature>
<dbReference type="PANTHER" id="PTHR12975">
    <property type="entry name" value="TRANSPORT PROTEIN TRAPP"/>
    <property type="match status" value="1"/>
</dbReference>
<organism evidence="3 4">
    <name type="scientific">Scleropages formosus</name>
    <name type="common">Asian bonytongue</name>
    <name type="synonym">Osteoglossum formosum</name>
    <dbReference type="NCBI Taxonomy" id="113540"/>
    <lineage>
        <taxon>Eukaryota</taxon>
        <taxon>Metazoa</taxon>
        <taxon>Chordata</taxon>
        <taxon>Craniata</taxon>
        <taxon>Vertebrata</taxon>
        <taxon>Euteleostomi</taxon>
        <taxon>Actinopterygii</taxon>
        <taxon>Neopterygii</taxon>
        <taxon>Teleostei</taxon>
        <taxon>Osteoglossocephala</taxon>
        <taxon>Osteoglossomorpha</taxon>
        <taxon>Osteoglossiformes</taxon>
        <taxon>Osteoglossidae</taxon>
        <taxon>Scleropages</taxon>
    </lineage>
</organism>
<feature type="domain" description="TPPC8 first Ig-like" evidence="2">
    <location>
        <begin position="1"/>
        <end position="166"/>
    </location>
</feature>
<feature type="non-terminal residue" evidence="3">
    <location>
        <position position="1"/>
    </location>
</feature>
<dbReference type="AlphaFoldDB" id="A0A0N8JWE8"/>
<evidence type="ECO:0000313" key="4">
    <source>
        <dbReference type="Proteomes" id="UP000034805"/>
    </source>
</evidence>
<gene>
    <name evidence="3" type="ORF">Z043_121236</name>
</gene>
<evidence type="ECO:0000259" key="2">
    <source>
        <dbReference type="Pfam" id="PF24545"/>
    </source>
</evidence>
<evidence type="ECO:0000313" key="3">
    <source>
        <dbReference type="EMBL" id="KPP60737.1"/>
    </source>
</evidence>
<dbReference type="InterPro" id="IPR024420">
    <property type="entry name" value="TRAPP_III_complex_Trs85"/>
</dbReference>
<accession>A0A0N8JWE8</accession>
<feature type="compositionally biased region" description="Basic and acidic residues" evidence="1">
    <location>
        <begin position="138"/>
        <end position="155"/>
    </location>
</feature>
<evidence type="ECO:0000256" key="1">
    <source>
        <dbReference type="SAM" id="MobiDB-lite"/>
    </source>
</evidence>
<protein>
    <recommendedName>
        <fullName evidence="2">TPPC8 first Ig-like domain-containing protein</fullName>
    </recommendedName>
</protein>
<dbReference type="GO" id="GO:1990072">
    <property type="term" value="C:TRAPPIII protein complex"/>
    <property type="evidence" value="ECO:0007669"/>
    <property type="project" value="TreeGrafter"/>
</dbReference>
<proteinExistence type="predicted"/>
<dbReference type="PANTHER" id="PTHR12975:SF6">
    <property type="entry name" value="TRAFFICKING PROTEIN PARTICLE COMPLEX SUBUNIT 8"/>
    <property type="match status" value="1"/>
</dbReference>
<reference evidence="3 4" key="1">
    <citation type="submission" date="2015-08" db="EMBL/GenBank/DDBJ databases">
        <title>The genome of the Asian arowana (Scleropages formosus).</title>
        <authorList>
            <person name="Tan M.H."/>
            <person name="Gan H.M."/>
            <person name="Croft L.J."/>
            <person name="Austin C.M."/>
        </authorList>
    </citation>
    <scope>NUCLEOTIDE SEQUENCE [LARGE SCALE GENOMIC DNA]</scope>
    <source>
        <strain evidence="3">Aro1</strain>
    </source>
</reference>
<comment type="caution">
    <text evidence="3">The sequence shown here is derived from an EMBL/GenBank/DDBJ whole genome shotgun (WGS) entry which is preliminary data.</text>
</comment>
<dbReference type="Pfam" id="PF24545">
    <property type="entry name" value="Ig_TPPC8_1st"/>
    <property type="match status" value="1"/>
</dbReference>
<feature type="non-terminal residue" evidence="3">
    <location>
        <position position="166"/>
    </location>
</feature>
<dbReference type="EMBL" id="JARO02010386">
    <property type="protein sequence ID" value="KPP60737.1"/>
    <property type="molecule type" value="Genomic_DNA"/>
</dbReference>